<keyword evidence="1" id="KW-0934">Plastid</keyword>
<keyword evidence="1" id="KW-0687">Ribonucleoprotein</keyword>
<dbReference type="GO" id="GO:0005840">
    <property type="term" value="C:ribosome"/>
    <property type="evidence" value="ECO:0007669"/>
    <property type="project" value="UniProtKB-KW"/>
</dbReference>
<dbReference type="EMBL" id="KY378710">
    <property type="protein sequence ID" value="ATL62945.1"/>
    <property type="molecule type" value="Genomic_DNA"/>
</dbReference>
<keyword evidence="1" id="KW-0689">Ribosomal protein</keyword>
<name>A0A6F8FCY6_MITRE</name>
<protein>
    <submittedName>
        <fullName evidence="1">Ribosomal protein L33</fullName>
    </submittedName>
</protein>
<proteinExistence type="predicted"/>
<keyword evidence="1" id="KW-0150">Chloroplast</keyword>
<reference evidence="1" key="2">
    <citation type="journal article" date="2020" name="Zhi Wu Fen Lei Xue Bao">
        <title>Conflicting phylogenetic signals in genomic data of the coffee family (Rubiaceae).</title>
        <authorList>
            <person name="Wikstroem N."/>
            <person name="Bremer B."/>
            <person name="Rydin C."/>
        </authorList>
    </citation>
    <scope>NUCLEOTIDE SEQUENCE</scope>
</reference>
<gene>
    <name evidence="1" type="primary">rpl33</name>
</gene>
<organism evidence="1">
    <name type="scientific">Mitchella repens</name>
    <name type="common">Partridge berry</name>
    <dbReference type="NCBI Taxonomy" id="45181"/>
    <lineage>
        <taxon>Eukaryota</taxon>
        <taxon>Viridiplantae</taxon>
        <taxon>Streptophyta</taxon>
        <taxon>Embryophyta</taxon>
        <taxon>Tracheophyta</taxon>
        <taxon>Spermatophyta</taxon>
        <taxon>Magnoliopsida</taxon>
        <taxon>eudicotyledons</taxon>
        <taxon>Gunneridae</taxon>
        <taxon>Pentapetalae</taxon>
        <taxon>asterids</taxon>
        <taxon>lamiids</taxon>
        <taxon>Gentianales</taxon>
        <taxon>Rubiaceae</taxon>
        <taxon>Rubioideae</taxon>
        <taxon>Morindeae</taxon>
        <taxon>Mitchella</taxon>
    </lineage>
</organism>
<accession>A0A6F8FCY6</accession>
<sequence length="26" mass="2871">MAKGKDVRVTAILECNSCVRKSVISY</sequence>
<geneLocation type="chloroplast" evidence="1"/>
<reference evidence="1" key="1">
    <citation type="submission" date="2016-12" db="EMBL/GenBank/DDBJ databases">
        <authorList>
            <person name="Wikstrom N."/>
        </authorList>
    </citation>
    <scope>NUCLEOTIDE SEQUENCE</scope>
</reference>
<dbReference type="AlphaFoldDB" id="A0A6F8FCY6"/>
<evidence type="ECO:0000313" key="1">
    <source>
        <dbReference type="EMBL" id="ATL62945.1"/>
    </source>
</evidence>